<evidence type="ECO:0000313" key="4">
    <source>
        <dbReference type="Proteomes" id="UP000646484"/>
    </source>
</evidence>
<evidence type="ECO:0000313" key="3">
    <source>
        <dbReference type="EMBL" id="MBC5621192.1"/>
    </source>
</evidence>
<feature type="signal peptide" evidence="2">
    <location>
        <begin position="1"/>
        <end position="22"/>
    </location>
</feature>
<feature type="compositionally biased region" description="Basic and acidic residues" evidence="1">
    <location>
        <begin position="42"/>
        <end position="55"/>
    </location>
</feature>
<organism evidence="3 4">
    <name type="scientific">Butyricimonas hominis</name>
    <dbReference type="NCBI Taxonomy" id="2763032"/>
    <lineage>
        <taxon>Bacteria</taxon>
        <taxon>Pseudomonadati</taxon>
        <taxon>Bacteroidota</taxon>
        <taxon>Bacteroidia</taxon>
        <taxon>Bacteroidales</taxon>
        <taxon>Odoribacteraceae</taxon>
        <taxon>Butyricimonas</taxon>
    </lineage>
</organism>
<dbReference type="Proteomes" id="UP000646484">
    <property type="component" value="Unassembled WGS sequence"/>
</dbReference>
<reference evidence="3 4" key="1">
    <citation type="submission" date="2020-08" db="EMBL/GenBank/DDBJ databases">
        <title>Genome public.</title>
        <authorList>
            <person name="Liu C."/>
            <person name="Sun Q."/>
        </authorList>
    </citation>
    <scope>NUCLEOTIDE SEQUENCE [LARGE SCALE GENOMIC DNA]</scope>
    <source>
        <strain evidence="3 4">NSJ-56</strain>
    </source>
</reference>
<evidence type="ECO:0000256" key="2">
    <source>
        <dbReference type="SAM" id="SignalP"/>
    </source>
</evidence>
<name>A0ABR7D0B1_9BACT</name>
<keyword evidence="2" id="KW-0732">Signal</keyword>
<accession>A0ABR7D0B1</accession>
<comment type="caution">
    <text evidence="3">The sequence shown here is derived from an EMBL/GenBank/DDBJ whole genome shotgun (WGS) entry which is preliminary data.</text>
</comment>
<feature type="chain" id="PRO_5046266298" evidence="2">
    <location>
        <begin position="23"/>
        <end position="131"/>
    </location>
</feature>
<keyword evidence="4" id="KW-1185">Reference proteome</keyword>
<sequence length="131" mass="14848">MKKTVFQYFLLLLLLLAIGVNAFGETDSKGEKPVPTVPGTEQSRDDSKVATSSADRHGAFERTLVFSSQQLVNGSSREQQISFSIYRKIQLAYHKSEYGIRVERSIESFSELLGIRYIQGFYLFDLCKIVI</sequence>
<dbReference type="RefSeq" id="WP_186975760.1">
    <property type="nucleotide sequence ID" value="NZ_JACOOH010000003.1"/>
</dbReference>
<dbReference type="EMBL" id="JACOOH010000003">
    <property type="protein sequence ID" value="MBC5621192.1"/>
    <property type="molecule type" value="Genomic_DNA"/>
</dbReference>
<gene>
    <name evidence="3" type="ORF">H8S64_08785</name>
</gene>
<evidence type="ECO:0000256" key="1">
    <source>
        <dbReference type="SAM" id="MobiDB-lite"/>
    </source>
</evidence>
<feature type="region of interest" description="Disordered" evidence="1">
    <location>
        <begin position="27"/>
        <end position="55"/>
    </location>
</feature>
<protein>
    <submittedName>
        <fullName evidence="3">Uncharacterized protein</fullName>
    </submittedName>
</protein>
<proteinExistence type="predicted"/>